<sequence>MSVRIKVGLTIPHVRWNALQFVRGYSLIRTNSFFNAIGRRCRFVALMERDRLGWKSDRWLPTFPPVKLPSLNNSPTALSPESLVDSWILSPVDSEVSAPSERLTSRSSDDFSNSPEVSRGHWEQLELCRQQRYGSTSSSCFSMTSSMSSDNGETFPLVDDVSFGSDVYPPMDARRLKWEGRANVREFSRSDLLAINAETKLLEKRNAELKYEAEQLLRDGDNYVSKVEAKNRQM</sequence>
<organism evidence="2 3">
    <name type="scientific">Trichuris trichiura</name>
    <name type="common">Whipworm</name>
    <name type="synonym">Trichocephalus trichiurus</name>
    <dbReference type="NCBI Taxonomy" id="36087"/>
    <lineage>
        <taxon>Eukaryota</taxon>
        <taxon>Metazoa</taxon>
        <taxon>Ecdysozoa</taxon>
        <taxon>Nematoda</taxon>
        <taxon>Enoplea</taxon>
        <taxon>Dorylaimia</taxon>
        <taxon>Trichinellida</taxon>
        <taxon>Trichuridae</taxon>
        <taxon>Trichuris</taxon>
    </lineage>
</organism>
<dbReference type="OrthoDB" id="10324377at2759"/>
<evidence type="ECO:0000256" key="1">
    <source>
        <dbReference type="SAM" id="MobiDB-lite"/>
    </source>
</evidence>
<proteinExistence type="predicted"/>
<dbReference type="EMBL" id="HG805826">
    <property type="protein sequence ID" value="CDW52561.1"/>
    <property type="molecule type" value="Genomic_DNA"/>
</dbReference>
<evidence type="ECO:0000313" key="3">
    <source>
        <dbReference type="Proteomes" id="UP000030665"/>
    </source>
</evidence>
<protein>
    <submittedName>
        <fullName evidence="2">Bhlh protein dec1</fullName>
    </submittedName>
</protein>
<evidence type="ECO:0000313" key="2">
    <source>
        <dbReference type="EMBL" id="CDW52561.1"/>
    </source>
</evidence>
<feature type="region of interest" description="Disordered" evidence="1">
    <location>
        <begin position="99"/>
        <end position="118"/>
    </location>
</feature>
<gene>
    <name evidence="2" type="ORF">TTRE_0000082301</name>
</gene>
<reference evidence="2" key="2">
    <citation type="submission" date="2014-03" db="EMBL/GenBank/DDBJ databases">
        <title>The whipworm genome and dual-species transcriptomics of an intimate host-pathogen interaction.</title>
        <authorList>
            <person name="Foth B.J."/>
            <person name="Tsai I.J."/>
            <person name="Reid A.J."/>
            <person name="Bancroft A.J."/>
            <person name="Nichol S."/>
            <person name="Tracey A."/>
            <person name="Holroyd N."/>
            <person name="Cotton J.A."/>
            <person name="Stanley E.J."/>
            <person name="Zarowiecki M."/>
            <person name="Liu J.Z."/>
            <person name="Huckvale T."/>
            <person name="Cooper P.J."/>
            <person name="Grencis R.K."/>
            <person name="Berriman M."/>
        </authorList>
    </citation>
    <scope>NUCLEOTIDE SEQUENCE [LARGE SCALE GENOMIC DNA]</scope>
</reference>
<dbReference type="Proteomes" id="UP000030665">
    <property type="component" value="Unassembled WGS sequence"/>
</dbReference>
<reference evidence="2" key="1">
    <citation type="submission" date="2014-01" db="EMBL/GenBank/DDBJ databases">
        <authorList>
            <person name="Aslett M."/>
        </authorList>
    </citation>
    <scope>NUCLEOTIDE SEQUENCE</scope>
</reference>
<dbReference type="AlphaFoldDB" id="A0A077YXR8"/>
<accession>A0A077YXR8</accession>
<keyword evidence="3" id="KW-1185">Reference proteome</keyword>
<name>A0A077YXR8_TRITR</name>